<comment type="caution">
    <text evidence="1">The sequence shown here is derived from an EMBL/GenBank/DDBJ whole genome shotgun (WGS) entry which is preliminary data.</text>
</comment>
<protein>
    <recommendedName>
        <fullName evidence="3">DUF1269 domain-containing protein</fullName>
    </recommendedName>
</protein>
<dbReference type="Proteomes" id="UP000078428">
    <property type="component" value="Unassembled WGS sequence"/>
</dbReference>
<dbReference type="RefSeq" id="WP_068489348.1">
    <property type="nucleotide sequence ID" value="NZ_LWQT01000020.1"/>
</dbReference>
<organism evidence="1 2">
    <name type="scientific">Paramagnetospirillum marisnigri</name>
    <dbReference type="NCBI Taxonomy" id="1285242"/>
    <lineage>
        <taxon>Bacteria</taxon>
        <taxon>Pseudomonadati</taxon>
        <taxon>Pseudomonadota</taxon>
        <taxon>Alphaproteobacteria</taxon>
        <taxon>Rhodospirillales</taxon>
        <taxon>Magnetospirillaceae</taxon>
        <taxon>Paramagnetospirillum</taxon>
    </lineage>
</organism>
<evidence type="ECO:0000313" key="2">
    <source>
        <dbReference type="Proteomes" id="UP000078428"/>
    </source>
</evidence>
<keyword evidence="2" id="KW-1185">Reference proteome</keyword>
<sequence length="175" mass="17831">MDAYRHHVSGFFARREDAEGASSRLLELGLAPERIQIFDAAKAPPAPTPLAANNEALKDVLVDGAIGAAVGTGIGALAEVALVVANVSLFVASPLIAPLVLLGWGASLGGLVGASTGASSDASEHKDGRFADLVSDAISSGQVVLMVETRTVDETQIARSIIRSSVGDDKDISVA</sequence>
<accession>A0A178MWF3</accession>
<name>A0A178MWF3_9PROT</name>
<reference evidence="1 2" key="1">
    <citation type="submission" date="2016-04" db="EMBL/GenBank/DDBJ databases">
        <title>Draft genome sequence of freshwater magnetotactic bacteria Magnetospirillum marisnigri SP-1 and Magnetospirillum moscoviense BB-1.</title>
        <authorList>
            <person name="Koziaeva V."/>
            <person name="Dziuba M.V."/>
            <person name="Ivanov T.M."/>
            <person name="Kuznetsov B."/>
            <person name="Grouzdev D.S."/>
        </authorList>
    </citation>
    <scope>NUCLEOTIDE SEQUENCE [LARGE SCALE GENOMIC DNA]</scope>
    <source>
        <strain evidence="1 2">SP-1</strain>
    </source>
</reference>
<evidence type="ECO:0008006" key="3">
    <source>
        <dbReference type="Google" id="ProtNLM"/>
    </source>
</evidence>
<dbReference type="EMBL" id="LWQT01000020">
    <property type="protein sequence ID" value="OAN55162.1"/>
    <property type="molecule type" value="Genomic_DNA"/>
</dbReference>
<dbReference type="AlphaFoldDB" id="A0A178MWF3"/>
<dbReference type="OrthoDB" id="7361836at2"/>
<proteinExistence type="predicted"/>
<gene>
    <name evidence="1" type="ORF">A6A04_10840</name>
</gene>
<evidence type="ECO:0000313" key="1">
    <source>
        <dbReference type="EMBL" id="OAN55162.1"/>
    </source>
</evidence>